<keyword evidence="6" id="KW-0408">Iron</keyword>
<dbReference type="PROSITE" id="PS52016">
    <property type="entry name" value="TONB_DEPENDENT_REC_3"/>
    <property type="match status" value="1"/>
</dbReference>
<dbReference type="Proteomes" id="UP001139451">
    <property type="component" value="Unassembled WGS sequence"/>
</dbReference>
<sequence length="867" mass="93239">MRNLHLVTASVIALTAAAPAFAQDTAPAAPAAEVITDDGEIVVTATGRTQAAQDVPIAVSVVGGEQLENSGISDIRGLRQITPSLQVTTGQSSATGVVLRIRGIGTAGDNPGFEPAVGVFIDGVFRARAGVALADLPPIDRVEVLRGPQGTLFGRNTSAGALSITTQGPSSQFGGYVEGSYGNLDEIEVKAGITGPISEQLSVRADGGYHKRDGYITDPNTGRQFNNIDRWFARGQAKYETADVTFRLIGEYAETDESCCGALNTGSGFELLPSGRDTTTTGGVLGFVTSNLIEALSANPLVGGATGRDGIVRPFNREARLMATSPNRDLTERVKEWGISGQLDWQLGDVALTSITAYRDWKATRSQDIDFSGLDRAYRDNYRTGIRDFTQEIRFKGSAFGGALDWLVGGFYLNEELTLTDTVRYGTQADQFVDGVVNQLTRSAALPSGGQLFGTLPGVPLMGQVFLASNPQLAAAAAAGGPTVLATFLQPIPRTPNGAGQIADNYTVDTEAFAIFTHNIINISDNVSLTLGVRWNRETKDIAANLNASVPACTFWQSPTTALYRQALNSAGLFSLAHLYTCNPTINSEFNGNYAGKRTEDEFTGTAKLAFKVNDDVLLYGGYDRGYKSGGYNLDRGSFDSVLLGGNGAQISDLEFSNELVDAFEVGVKTNFTRKFQFNASGFYTEIKGYQNLQFEGSRFVTRNFAKVISKGIELESVFRPASDLTVMLNYTLLDTEVRDPLAGSDNGRPLTNSPRNVITGAVTWTPQISDNVGALFHVDWRTNSDANTINNPIARPYTTNDGYSIVNARIGLNFGAEQQFGIEAYVENLFDTYYNITSFPVPEQGASFAVYPSPPRFYGVKARVRF</sequence>
<evidence type="ECO:0000256" key="6">
    <source>
        <dbReference type="ARBA" id="ARBA00023004"/>
    </source>
</evidence>
<evidence type="ECO:0000256" key="1">
    <source>
        <dbReference type="ARBA" id="ARBA00004571"/>
    </source>
</evidence>
<dbReference type="PANTHER" id="PTHR32552:SF81">
    <property type="entry name" value="TONB-DEPENDENT OUTER MEMBRANE RECEPTOR"/>
    <property type="match status" value="1"/>
</dbReference>
<dbReference type="Pfam" id="PF07715">
    <property type="entry name" value="Plug"/>
    <property type="match status" value="1"/>
</dbReference>
<keyword evidence="5 11" id="KW-0812">Transmembrane</keyword>
<dbReference type="InterPro" id="IPR039426">
    <property type="entry name" value="TonB-dep_rcpt-like"/>
</dbReference>
<evidence type="ECO:0000259" key="15">
    <source>
        <dbReference type="Pfam" id="PF07715"/>
    </source>
</evidence>
<dbReference type="Gene3D" id="2.40.170.20">
    <property type="entry name" value="TonB-dependent receptor, beta-barrel domain"/>
    <property type="match status" value="3"/>
</dbReference>
<keyword evidence="3 11" id="KW-1134">Transmembrane beta strand</keyword>
<reference evidence="16" key="1">
    <citation type="submission" date="2022-05" db="EMBL/GenBank/DDBJ databases">
        <title>Sphingomonas sp. strain MG17 Genome sequencing and assembly.</title>
        <authorList>
            <person name="Kim I."/>
        </authorList>
    </citation>
    <scope>NUCLEOTIDE SEQUENCE</scope>
    <source>
        <strain evidence="16">MG17</strain>
    </source>
</reference>
<gene>
    <name evidence="16" type="ORF">M9978_07355</name>
</gene>
<evidence type="ECO:0000256" key="9">
    <source>
        <dbReference type="ARBA" id="ARBA00023136"/>
    </source>
</evidence>
<evidence type="ECO:0000256" key="5">
    <source>
        <dbReference type="ARBA" id="ARBA00022692"/>
    </source>
</evidence>
<keyword evidence="13" id="KW-0732">Signal</keyword>
<dbReference type="Pfam" id="PF00593">
    <property type="entry name" value="TonB_dep_Rec_b-barrel"/>
    <property type="match status" value="1"/>
</dbReference>
<comment type="similarity">
    <text evidence="11 12">Belongs to the TonB-dependent receptor family.</text>
</comment>
<evidence type="ECO:0000259" key="14">
    <source>
        <dbReference type="Pfam" id="PF00593"/>
    </source>
</evidence>
<feature type="domain" description="TonB-dependent receptor plug" evidence="15">
    <location>
        <begin position="52"/>
        <end position="161"/>
    </location>
</feature>
<evidence type="ECO:0000256" key="2">
    <source>
        <dbReference type="ARBA" id="ARBA00022448"/>
    </source>
</evidence>
<evidence type="ECO:0000313" key="17">
    <source>
        <dbReference type="Proteomes" id="UP001139451"/>
    </source>
</evidence>
<dbReference type="EMBL" id="JAMLDX010000004">
    <property type="protein sequence ID" value="MCP3730244.1"/>
    <property type="molecule type" value="Genomic_DNA"/>
</dbReference>
<keyword evidence="7" id="KW-0406">Ion transport</keyword>
<evidence type="ECO:0000256" key="4">
    <source>
        <dbReference type="ARBA" id="ARBA00022496"/>
    </source>
</evidence>
<keyword evidence="17" id="KW-1185">Reference proteome</keyword>
<protein>
    <submittedName>
        <fullName evidence="16">TonB-dependent receptor</fullName>
    </submittedName>
</protein>
<evidence type="ECO:0000256" key="12">
    <source>
        <dbReference type="RuleBase" id="RU003357"/>
    </source>
</evidence>
<keyword evidence="10 11" id="KW-0998">Cell outer membrane</keyword>
<evidence type="ECO:0000256" key="8">
    <source>
        <dbReference type="ARBA" id="ARBA00023077"/>
    </source>
</evidence>
<dbReference type="SUPFAM" id="SSF56935">
    <property type="entry name" value="Porins"/>
    <property type="match status" value="1"/>
</dbReference>
<keyword evidence="16" id="KW-0675">Receptor</keyword>
<comment type="caution">
    <text evidence="16">The sequence shown here is derived from an EMBL/GenBank/DDBJ whole genome shotgun (WGS) entry which is preliminary data.</text>
</comment>
<evidence type="ECO:0000313" key="16">
    <source>
        <dbReference type="EMBL" id="MCP3730244.1"/>
    </source>
</evidence>
<dbReference type="GO" id="GO:0006826">
    <property type="term" value="P:iron ion transport"/>
    <property type="evidence" value="ECO:0007669"/>
    <property type="project" value="UniProtKB-KW"/>
</dbReference>
<keyword evidence="9 11" id="KW-0472">Membrane</keyword>
<evidence type="ECO:0000256" key="3">
    <source>
        <dbReference type="ARBA" id="ARBA00022452"/>
    </source>
</evidence>
<accession>A0A9X2HJI1</accession>
<proteinExistence type="inferred from homology"/>
<evidence type="ECO:0000256" key="7">
    <source>
        <dbReference type="ARBA" id="ARBA00023065"/>
    </source>
</evidence>
<feature type="signal peptide" evidence="13">
    <location>
        <begin position="1"/>
        <end position="22"/>
    </location>
</feature>
<evidence type="ECO:0000256" key="10">
    <source>
        <dbReference type="ARBA" id="ARBA00023237"/>
    </source>
</evidence>
<dbReference type="InterPro" id="IPR012910">
    <property type="entry name" value="Plug_dom"/>
</dbReference>
<comment type="subcellular location">
    <subcellularLocation>
        <location evidence="1 11">Cell outer membrane</location>
        <topology evidence="1 11">Multi-pass membrane protein</topology>
    </subcellularLocation>
</comment>
<feature type="domain" description="TonB-dependent receptor-like beta-barrel" evidence="14">
    <location>
        <begin position="360"/>
        <end position="830"/>
    </location>
</feature>
<evidence type="ECO:0000256" key="11">
    <source>
        <dbReference type="PROSITE-ProRule" id="PRU01360"/>
    </source>
</evidence>
<dbReference type="AlphaFoldDB" id="A0A9X2HJI1"/>
<feature type="chain" id="PRO_5040729553" evidence="13">
    <location>
        <begin position="23"/>
        <end position="867"/>
    </location>
</feature>
<keyword evidence="2 11" id="KW-0813">Transport</keyword>
<keyword evidence="4" id="KW-0410">Iron transport</keyword>
<dbReference type="InterPro" id="IPR000531">
    <property type="entry name" value="Beta-barrel_TonB"/>
</dbReference>
<keyword evidence="8 12" id="KW-0798">TonB box</keyword>
<organism evidence="16 17">
    <name type="scientific">Sphingomonas tagetis</name>
    <dbReference type="NCBI Taxonomy" id="2949092"/>
    <lineage>
        <taxon>Bacteria</taxon>
        <taxon>Pseudomonadati</taxon>
        <taxon>Pseudomonadota</taxon>
        <taxon>Alphaproteobacteria</taxon>
        <taxon>Sphingomonadales</taxon>
        <taxon>Sphingomonadaceae</taxon>
        <taxon>Sphingomonas</taxon>
    </lineage>
</organism>
<name>A0A9X2HJI1_9SPHN</name>
<dbReference type="InterPro" id="IPR036942">
    <property type="entry name" value="Beta-barrel_TonB_sf"/>
</dbReference>
<dbReference type="GO" id="GO:0009279">
    <property type="term" value="C:cell outer membrane"/>
    <property type="evidence" value="ECO:0007669"/>
    <property type="project" value="UniProtKB-SubCell"/>
</dbReference>
<evidence type="ECO:0000256" key="13">
    <source>
        <dbReference type="SAM" id="SignalP"/>
    </source>
</evidence>
<dbReference type="RefSeq" id="WP_254292355.1">
    <property type="nucleotide sequence ID" value="NZ_JAMLDX010000004.1"/>
</dbReference>
<dbReference type="PANTHER" id="PTHR32552">
    <property type="entry name" value="FERRICHROME IRON RECEPTOR-RELATED"/>
    <property type="match status" value="1"/>
</dbReference>